<dbReference type="InterPro" id="IPR006171">
    <property type="entry name" value="TOPRIM_dom"/>
</dbReference>
<accession>A0AAN0J6U9</accession>
<dbReference type="GO" id="GO:0003677">
    <property type="term" value="F:DNA binding"/>
    <property type="evidence" value="ECO:0007669"/>
    <property type="project" value="UniProtKB-KW"/>
</dbReference>
<reference evidence="17" key="2">
    <citation type="submission" date="2024-06" db="UniProtKB">
        <authorList>
            <consortium name="EnsemblMetazoa"/>
        </authorList>
    </citation>
    <scope>IDENTIFICATION</scope>
</reference>
<dbReference type="PROSITE" id="PS50880">
    <property type="entry name" value="TOPRIM"/>
    <property type="match status" value="1"/>
</dbReference>
<dbReference type="Pfam" id="PF01751">
    <property type="entry name" value="Toprim"/>
    <property type="match status" value="1"/>
</dbReference>
<evidence type="ECO:0000256" key="13">
    <source>
        <dbReference type="SAM" id="MobiDB-lite"/>
    </source>
</evidence>
<dbReference type="Pfam" id="PF01131">
    <property type="entry name" value="Topoisom_bac"/>
    <property type="match status" value="1"/>
</dbReference>
<comment type="catalytic activity">
    <reaction evidence="1 12">
        <text>ATP-independent breakage of single-stranded DNA, followed by passage and rejoining.</text>
        <dbReference type="EC" id="5.6.2.1"/>
    </reaction>
</comment>
<protein>
    <recommendedName>
        <fullName evidence="12">DNA topoisomerase</fullName>
        <ecNumber evidence="12">5.6.2.1</ecNumber>
    </recommendedName>
</protein>
<evidence type="ECO:0000259" key="14">
    <source>
        <dbReference type="PROSITE" id="PS50880"/>
    </source>
</evidence>
<evidence type="ECO:0000256" key="7">
    <source>
        <dbReference type="ARBA" id="ARBA00022842"/>
    </source>
</evidence>
<feature type="domain" description="GRF-type" evidence="15">
    <location>
        <begin position="807"/>
        <end position="851"/>
    </location>
</feature>
<dbReference type="Proteomes" id="UP000007879">
    <property type="component" value="Unassembled WGS sequence"/>
</dbReference>
<gene>
    <name evidence="17" type="primary">100636662</name>
</gene>
<dbReference type="GO" id="GO:0005634">
    <property type="term" value="C:nucleus"/>
    <property type="evidence" value="ECO:0007669"/>
    <property type="project" value="TreeGrafter"/>
</dbReference>
<dbReference type="Gene3D" id="3.40.50.140">
    <property type="match status" value="1"/>
</dbReference>
<dbReference type="SMART" id="SM00493">
    <property type="entry name" value="TOPRIM"/>
    <property type="match status" value="1"/>
</dbReference>
<evidence type="ECO:0000256" key="6">
    <source>
        <dbReference type="ARBA" id="ARBA00022833"/>
    </source>
</evidence>
<keyword evidence="10 12" id="KW-0413">Isomerase</keyword>
<dbReference type="InterPro" id="IPR003601">
    <property type="entry name" value="Topo_IA_2"/>
</dbReference>
<dbReference type="FunFam" id="2.70.20.10:FF:000004">
    <property type="entry name" value="DNA topoisomerase"/>
    <property type="match status" value="1"/>
</dbReference>
<keyword evidence="18" id="KW-1185">Reference proteome</keyword>
<dbReference type="CDD" id="cd00186">
    <property type="entry name" value="TOP1Ac"/>
    <property type="match status" value="1"/>
</dbReference>
<evidence type="ECO:0000256" key="2">
    <source>
        <dbReference type="ARBA" id="ARBA00001946"/>
    </source>
</evidence>
<keyword evidence="6" id="KW-0862">Zinc</keyword>
<keyword evidence="7" id="KW-0460">Magnesium</keyword>
<keyword evidence="5 11" id="KW-0863">Zinc-finger</keyword>
<evidence type="ECO:0000313" key="17">
    <source>
        <dbReference type="EnsemblMetazoa" id="XP_019852487.1"/>
    </source>
</evidence>
<dbReference type="Gene3D" id="1.10.290.10">
    <property type="entry name" value="Topoisomerase I, domain 4"/>
    <property type="match status" value="1"/>
</dbReference>
<comment type="similarity">
    <text evidence="3 12">Belongs to the type IA topoisomerase family.</text>
</comment>
<feature type="domain" description="Topo IA-type catalytic" evidence="16">
    <location>
        <begin position="172"/>
        <end position="591"/>
    </location>
</feature>
<dbReference type="PANTHER" id="PTHR11390:SF21">
    <property type="entry name" value="DNA TOPOISOMERASE 3-ALPHA"/>
    <property type="match status" value="1"/>
</dbReference>
<dbReference type="PROSITE" id="PS00396">
    <property type="entry name" value="TOPO_IA_1"/>
    <property type="match status" value="1"/>
</dbReference>
<keyword evidence="8 12" id="KW-0799">Topoisomerase</keyword>
<dbReference type="GO" id="GO:0031422">
    <property type="term" value="C:RecQ family helicase-topoisomerase III complex"/>
    <property type="evidence" value="ECO:0007669"/>
    <property type="project" value="TreeGrafter"/>
</dbReference>
<dbReference type="GO" id="GO:0008270">
    <property type="term" value="F:zinc ion binding"/>
    <property type="evidence" value="ECO:0007669"/>
    <property type="project" value="UniProtKB-KW"/>
</dbReference>
<feature type="domain" description="Toprim" evidence="14">
    <location>
        <begin position="9"/>
        <end position="158"/>
    </location>
</feature>
<reference evidence="18" key="1">
    <citation type="journal article" date="2010" name="Nature">
        <title>The Amphimedon queenslandica genome and the evolution of animal complexity.</title>
        <authorList>
            <person name="Srivastava M."/>
            <person name="Simakov O."/>
            <person name="Chapman J."/>
            <person name="Fahey B."/>
            <person name="Gauthier M.E."/>
            <person name="Mitros T."/>
            <person name="Richards G.S."/>
            <person name="Conaco C."/>
            <person name="Dacre M."/>
            <person name="Hellsten U."/>
            <person name="Larroux C."/>
            <person name="Putnam N.H."/>
            <person name="Stanke M."/>
            <person name="Adamska M."/>
            <person name="Darling A."/>
            <person name="Degnan S.M."/>
            <person name="Oakley T.H."/>
            <person name="Plachetzki D.C."/>
            <person name="Zhai Y."/>
            <person name="Adamski M."/>
            <person name="Calcino A."/>
            <person name="Cummins S.F."/>
            <person name="Goodstein D.M."/>
            <person name="Harris C."/>
            <person name="Jackson D.J."/>
            <person name="Leys S.P."/>
            <person name="Shu S."/>
            <person name="Woodcroft B.J."/>
            <person name="Vervoort M."/>
            <person name="Kosik K.S."/>
            <person name="Manning G."/>
            <person name="Degnan B.M."/>
            <person name="Rokhsar D.S."/>
        </authorList>
    </citation>
    <scope>NUCLEOTIDE SEQUENCE [LARGE SCALE GENOMIC DNA]</scope>
</reference>
<dbReference type="GO" id="GO:0006281">
    <property type="term" value="P:DNA repair"/>
    <property type="evidence" value="ECO:0007669"/>
    <property type="project" value="TreeGrafter"/>
</dbReference>
<evidence type="ECO:0000259" key="16">
    <source>
        <dbReference type="PROSITE" id="PS52039"/>
    </source>
</evidence>
<dbReference type="InterPro" id="IPR013497">
    <property type="entry name" value="Topo_IA_cen"/>
</dbReference>
<dbReference type="InterPro" id="IPR013826">
    <property type="entry name" value="Topo_IA_cen_sub3"/>
</dbReference>
<feature type="region of interest" description="Disordered" evidence="13">
    <location>
        <begin position="960"/>
        <end position="998"/>
    </location>
</feature>
<feature type="domain" description="GRF-type" evidence="15">
    <location>
        <begin position="920"/>
        <end position="961"/>
    </location>
</feature>
<evidence type="ECO:0000256" key="12">
    <source>
        <dbReference type="RuleBase" id="RU362092"/>
    </source>
</evidence>
<dbReference type="AlphaFoldDB" id="A0AAN0J6U9"/>
<dbReference type="InterPro" id="IPR034144">
    <property type="entry name" value="TOPRIM_TopoIII"/>
</dbReference>
<dbReference type="SMART" id="SM00437">
    <property type="entry name" value="TOP1Ac"/>
    <property type="match status" value="1"/>
</dbReference>
<dbReference type="InterPro" id="IPR013824">
    <property type="entry name" value="Topo_IA_cen_sub1"/>
</dbReference>
<evidence type="ECO:0000256" key="9">
    <source>
        <dbReference type="ARBA" id="ARBA00023125"/>
    </source>
</evidence>
<evidence type="ECO:0000259" key="15">
    <source>
        <dbReference type="PROSITE" id="PS51999"/>
    </source>
</evidence>
<feature type="compositionally biased region" description="Low complexity" evidence="13">
    <location>
        <begin position="736"/>
        <end position="754"/>
    </location>
</feature>
<dbReference type="InterPro" id="IPR003602">
    <property type="entry name" value="Topo_IA_DNA-bd_dom"/>
</dbReference>
<dbReference type="GO" id="GO:0006265">
    <property type="term" value="P:DNA topological change"/>
    <property type="evidence" value="ECO:0007669"/>
    <property type="project" value="InterPro"/>
</dbReference>
<keyword evidence="9 12" id="KW-0238">DNA-binding</keyword>
<evidence type="ECO:0000256" key="4">
    <source>
        <dbReference type="ARBA" id="ARBA00022723"/>
    </source>
</evidence>
<evidence type="ECO:0000256" key="5">
    <source>
        <dbReference type="ARBA" id="ARBA00022771"/>
    </source>
</evidence>
<name>A0AAN0J6U9_AMPQE</name>
<dbReference type="PRINTS" id="PR00417">
    <property type="entry name" value="PRTPISMRASEI"/>
</dbReference>
<feature type="region of interest" description="Disordered" evidence="13">
    <location>
        <begin position="731"/>
        <end position="784"/>
    </location>
</feature>
<feature type="compositionally biased region" description="Pro residues" evidence="13">
    <location>
        <begin position="767"/>
        <end position="777"/>
    </location>
</feature>
<dbReference type="InterPro" id="IPR013825">
    <property type="entry name" value="Topo_IA_cen_sub2"/>
</dbReference>
<evidence type="ECO:0000256" key="11">
    <source>
        <dbReference type="PROSITE-ProRule" id="PRU01343"/>
    </source>
</evidence>
<dbReference type="EnsemblMetazoa" id="XM_019996928.1">
    <property type="protein sequence ID" value="XP_019852487.1"/>
    <property type="gene ID" value="LOC100636662"/>
</dbReference>
<dbReference type="InterPro" id="IPR023406">
    <property type="entry name" value="Topo_IA_AS"/>
</dbReference>
<dbReference type="Gene3D" id="1.10.460.10">
    <property type="entry name" value="Topoisomerase I, domain 2"/>
    <property type="match status" value="1"/>
</dbReference>
<comment type="function">
    <text evidence="12">Introduces a single-strand break via transesterification at a target site in duplex DNA. Releases the supercoiling and torsional tension of DNA introduced during the DNA replication and transcription by transiently cleaving and rejoining one strand of the DNA duplex. The scissile phosphodiester is attacked by the catalytic tyrosine of the enzyme, resulting in the formation of a DNA-(5'-phosphotyrosyl)-enzyme intermediate and the expulsion of a 3'-OH DNA strand.</text>
</comment>
<dbReference type="GO" id="GO:0006310">
    <property type="term" value="P:DNA recombination"/>
    <property type="evidence" value="ECO:0007669"/>
    <property type="project" value="TreeGrafter"/>
</dbReference>
<dbReference type="CDD" id="cd03362">
    <property type="entry name" value="TOPRIM_TopoIA_TopoIII"/>
    <property type="match status" value="1"/>
</dbReference>
<dbReference type="EC" id="5.6.2.1" evidence="12"/>
<evidence type="ECO:0000256" key="8">
    <source>
        <dbReference type="ARBA" id="ARBA00023029"/>
    </source>
</evidence>
<dbReference type="SUPFAM" id="SSF56712">
    <property type="entry name" value="Prokaryotic type I DNA topoisomerase"/>
    <property type="match status" value="1"/>
</dbReference>
<dbReference type="InterPro" id="IPR000380">
    <property type="entry name" value="Topo_IA"/>
</dbReference>
<evidence type="ECO:0000313" key="18">
    <source>
        <dbReference type="Proteomes" id="UP000007879"/>
    </source>
</evidence>
<dbReference type="GO" id="GO:0003917">
    <property type="term" value="F:DNA topoisomerase type I (single strand cut, ATP-independent) activity"/>
    <property type="evidence" value="ECO:0007669"/>
    <property type="project" value="UniProtKB-EC"/>
</dbReference>
<evidence type="ECO:0000256" key="3">
    <source>
        <dbReference type="ARBA" id="ARBA00009446"/>
    </source>
</evidence>
<evidence type="ECO:0000256" key="1">
    <source>
        <dbReference type="ARBA" id="ARBA00000213"/>
    </source>
</evidence>
<dbReference type="PANTHER" id="PTHR11390">
    <property type="entry name" value="PROKARYOTIC DNA TOPOISOMERASE"/>
    <property type="match status" value="1"/>
</dbReference>
<keyword evidence="4" id="KW-0479">Metal-binding</keyword>
<dbReference type="SMART" id="SM00436">
    <property type="entry name" value="TOP1Bc"/>
    <property type="match status" value="1"/>
</dbReference>
<proteinExistence type="inferred from homology"/>
<dbReference type="FunFam" id="1.10.460.10:FF:000003">
    <property type="entry name" value="DNA topoisomerase"/>
    <property type="match status" value="1"/>
</dbReference>
<dbReference type="KEGG" id="aqu:100636662"/>
<dbReference type="PROSITE" id="PS52039">
    <property type="entry name" value="TOPO_IA_2"/>
    <property type="match status" value="1"/>
</dbReference>
<dbReference type="Pfam" id="PF06839">
    <property type="entry name" value="Zn_ribbon_GRF"/>
    <property type="match status" value="2"/>
</dbReference>
<dbReference type="Gene3D" id="2.70.20.10">
    <property type="entry name" value="Topoisomerase I, domain 3"/>
    <property type="match status" value="1"/>
</dbReference>
<sequence length="1017" mass="113834">MAARPSLPKILNVAEKNDAAKELAKVMSGRRGFQRREGFSKFNKIYEFNLHILGREHQMVMTSVSGHLMQLDFIQIYRNWQNCAPIKLFDAQVEKSVQPDFIPIKRTIQREIRGCQDVILWTDGDREGEDIAQEIVDVCFEVRQRLRIHRARFSEITPQSITRACTNLTVLDKRMVDAVEARQELDLRIGCAFTRFQTMRLRKVFPNILSDQLVSYGPCQFPTLGFVVDRYKEIQAFVPETFYKITVTHQASNENVSFNWKRVRLFNHTCCLILYQLCMENPTARVVDIKSKPKSKWRPCPLDTVELEKLCSRKLRISAKETMKIAEKLYTQGFISYPRTETNIFPESFDLVSLIREQTQDHRWGGFAGNVLSVGPTPRNGQKTDNAHPPIHPVKYTNSLTGNEQRLYEFVVRHFLACCSKNAEGNETTVEIEIGGERFIAKGLVITARNYLDVYIYDKWADKTLPQYQLNGTFLPSAIEMIEGETNPPSLLQEADLIALMDKHGIGTDATHAEHIETIKTRSYVGVQSDGSFVPGELGIGLVEGYDSMGYQLSKPKLRAELEDKLKRICDGYCTKDDVVREMLDKYKRVFVQAKQQARKLDLSLSKYFGEARDFNEQEQTQEPLLSDAVRRCPFCKEKDMVVKRKKDGGYMLSCLGFPHCRSLQFFPSSVIEAKPHPTQRCNNCYPPPVSYLSFKFQRGSTPHFMSDEYTGCSTCDGNLINVLNFRPIKEGTAPTQSQTSTRGRGSTRGSSTHSRGRGFNHTNNFGPPPPPPPPPGGGGAYNIGRGAGPSYTGVGMIGGGVGGVVCNCGIEAILLTVRNEQSINKGRQFYKCAKRDEEGKCNFFLWADESDSNNQQSTSYHTQQQQPFFNRIGGGGRGSFPGGSAPGFLFTKSIHSTYPFRGGGRGRWGGGGGSNAGTCRCGLPAVQRTVQSGNNQGRLFRTCPKPRDEQCGFFEWMDNPGPSGMGSSAGGKSRGRTFSSRGGDDDEQGAKKKRAGPTCSICHTLGHTKRTCPNNN</sequence>
<dbReference type="FunFam" id="3.40.50.140:FF:000003">
    <property type="entry name" value="DNA topoisomerase"/>
    <property type="match status" value="1"/>
</dbReference>
<dbReference type="FunFam" id="1.10.290.10:FF:000001">
    <property type="entry name" value="DNA topoisomerase"/>
    <property type="match status" value="1"/>
</dbReference>
<organism evidence="17 18">
    <name type="scientific">Amphimedon queenslandica</name>
    <name type="common">Sponge</name>
    <dbReference type="NCBI Taxonomy" id="400682"/>
    <lineage>
        <taxon>Eukaryota</taxon>
        <taxon>Metazoa</taxon>
        <taxon>Porifera</taxon>
        <taxon>Demospongiae</taxon>
        <taxon>Heteroscleromorpha</taxon>
        <taxon>Haplosclerida</taxon>
        <taxon>Niphatidae</taxon>
        <taxon>Amphimedon</taxon>
    </lineage>
</organism>
<dbReference type="PROSITE" id="PS51999">
    <property type="entry name" value="ZF_GRF"/>
    <property type="match status" value="2"/>
</dbReference>
<comment type="cofactor">
    <cofactor evidence="2">
        <name>Mg(2+)</name>
        <dbReference type="ChEBI" id="CHEBI:18420"/>
    </cofactor>
</comment>
<dbReference type="InterPro" id="IPR010666">
    <property type="entry name" value="Znf_GRF"/>
</dbReference>
<evidence type="ECO:0000256" key="10">
    <source>
        <dbReference type="ARBA" id="ARBA00023235"/>
    </source>
</evidence>
<dbReference type="InterPro" id="IPR023405">
    <property type="entry name" value="Topo_IA_core_domain"/>
</dbReference>